<feature type="domain" description="Response regulatory" evidence="3">
    <location>
        <begin position="14"/>
        <end position="127"/>
    </location>
</feature>
<reference evidence="4 5" key="1">
    <citation type="submission" date="2024-03" db="EMBL/GenBank/DDBJ databases">
        <title>Screening, Identification and Application of a Plant Lactobacillus Strain.</title>
        <authorList>
            <person name="Li Y.L."/>
        </authorList>
    </citation>
    <scope>NUCLEOTIDE SEQUENCE [LARGE SCALE GENOMIC DNA]</scope>
    <source>
        <strain evidence="4 5">JDB</strain>
    </source>
</reference>
<evidence type="ECO:0000256" key="1">
    <source>
        <dbReference type="ARBA" id="ARBA00022553"/>
    </source>
</evidence>
<dbReference type="Pfam" id="PF00072">
    <property type="entry name" value="Response_reg"/>
    <property type="match status" value="1"/>
</dbReference>
<evidence type="ECO:0000259" key="3">
    <source>
        <dbReference type="PROSITE" id="PS50110"/>
    </source>
</evidence>
<dbReference type="Gene3D" id="3.40.50.2300">
    <property type="match status" value="1"/>
</dbReference>
<protein>
    <submittedName>
        <fullName evidence="4">Response regulator</fullName>
    </submittedName>
</protein>
<keyword evidence="5" id="KW-1185">Reference proteome</keyword>
<dbReference type="Proteomes" id="UP001386972">
    <property type="component" value="Unassembled WGS sequence"/>
</dbReference>
<name>A0ABU8ZVX2_9PSED</name>
<evidence type="ECO:0000313" key="4">
    <source>
        <dbReference type="EMBL" id="MEK2608509.1"/>
    </source>
</evidence>
<proteinExistence type="predicted"/>
<keyword evidence="1 2" id="KW-0597">Phosphoprotein</keyword>
<dbReference type="EMBL" id="JBBNAW010000003">
    <property type="protein sequence ID" value="MEK2608509.1"/>
    <property type="molecule type" value="Genomic_DNA"/>
</dbReference>
<accession>A0ABU8ZVX2</accession>
<dbReference type="PROSITE" id="PS50110">
    <property type="entry name" value="RESPONSE_REGULATORY"/>
    <property type="match status" value="1"/>
</dbReference>
<comment type="caution">
    <text evidence="4">The sequence shown here is derived from an EMBL/GenBank/DDBJ whole genome shotgun (WGS) entry which is preliminary data.</text>
</comment>
<dbReference type="SUPFAM" id="SSF52172">
    <property type="entry name" value="CheY-like"/>
    <property type="match status" value="1"/>
</dbReference>
<dbReference type="PANTHER" id="PTHR44591:SF25">
    <property type="entry name" value="CHEMOTAXIS TWO-COMPONENT RESPONSE REGULATOR"/>
    <property type="match status" value="1"/>
</dbReference>
<dbReference type="InterPro" id="IPR011006">
    <property type="entry name" value="CheY-like_superfamily"/>
</dbReference>
<dbReference type="InterPro" id="IPR001789">
    <property type="entry name" value="Sig_transdc_resp-reg_receiver"/>
</dbReference>
<dbReference type="RefSeq" id="WP_340611146.1">
    <property type="nucleotide sequence ID" value="NZ_JBBNAW010000003.1"/>
</dbReference>
<evidence type="ECO:0000313" key="5">
    <source>
        <dbReference type="Proteomes" id="UP001386972"/>
    </source>
</evidence>
<organism evidence="4 5">
    <name type="scientific">Pseudomonas shirazensis</name>
    <dbReference type="NCBI Taxonomy" id="2745494"/>
    <lineage>
        <taxon>Bacteria</taxon>
        <taxon>Pseudomonadati</taxon>
        <taxon>Pseudomonadota</taxon>
        <taxon>Gammaproteobacteria</taxon>
        <taxon>Pseudomonadales</taxon>
        <taxon>Pseudomonadaceae</taxon>
        <taxon>Pseudomonas</taxon>
    </lineage>
</organism>
<dbReference type="InterPro" id="IPR050595">
    <property type="entry name" value="Bact_response_regulator"/>
</dbReference>
<feature type="modified residue" description="4-aspartylphosphate" evidence="2">
    <location>
        <position position="65"/>
    </location>
</feature>
<dbReference type="PANTHER" id="PTHR44591">
    <property type="entry name" value="STRESS RESPONSE REGULATOR PROTEIN 1"/>
    <property type="match status" value="1"/>
</dbReference>
<sequence length="146" mass="15806">MLIENNGLSLDGQVIILVEDDVALRHLAADIITELGGDCLAFESADDALIALLESHGRCSLIIADHGLPGQIKGAEFLTLVNGKWPAIPTILTSGYQLEVAHHRKPSEFLFKPWSLNELIDAMSLALTSAPGRLSPVQIDLQRDET</sequence>
<dbReference type="SMART" id="SM00448">
    <property type="entry name" value="REC"/>
    <property type="match status" value="1"/>
</dbReference>
<evidence type="ECO:0000256" key="2">
    <source>
        <dbReference type="PROSITE-ProRule" id="PRU00169"/>
    </source>
</evidence>
<gene>
    <name evidence="4" type="ORF">WLF18_05250</name>
</gene>